<reference evidence="3 4" key="1">
    <citation type="submission" date="2014-03" db="EMBL/GenBank/DDBJ databases">
        <title>Genome Sequence of Streptomyces wadayamensis A23 strain, an endophytic actinobacteria from Citrus reticulata.</title>
        <authorList>
            <person name="de Oliveira L.G."/>
            <person name="Tormet G.D."/>
            <person name="Marcon J."/>
            <person name="Samborsky M."/>
            <person name="Araujo W.L."/>
            <person name="de Azevedo J.L."/>
        </authorList>
    </citation>
    <scope>NUCLEOTIDE SEQUENCE [LARGE SCALE GENOMIC DNA]</scope>
    <source>
        <strain evidence="3 4">A23</strain>
    </source>
</reference>
<organism evidence="3 4">
    <name type="scientific">Streptomyces wadayamensis</name>
    <dbReference type="NCBI Taxonomy" id="141454"/>
    <lineage>
        <taxon>Bacteria</taxon>
        <taxon>Bacillati</taxon>
        <taxon>Actinomycetota</taxon>
        <taxon>Actinomycetes</taxon>
        <taxon>Kitasatosporales</taxon>
        <taxon>Streptomycetaceae</taxon>
        <taxon>Streptomyces</taxon>
    </lineage>
</organism>
<comment type="caution">
    <text evidence="3">The sequence shown here is derived from an EMBL/GenBank/DDBJ whole genome shotgun (WGS) entry which is preliminary data.</text>
</comment>
<keyword evidence="1" id="KW-0732">Signal</keyword>
<accession>A0ABR4S632</accession>
<evidence type="ECO:0000313" key="4">
    <source>
        <dbReference type="Proteomes" id="UP000027443"/>
    </source>
</evidence>
<evidence type="ECO:0000256" key="1">
    <source>
        <dbReference type="SAM" id="SignalP"/>
    </source>
</evidence>
<proteinExistence type="predicted"/>
<protein>
    <recommendedName>
        <fullName evidence="2">Putative Flp pilus-assembly TadG-like N-terminal domain-containing protein</fullName>
    </recommendedName>
</protein>
<evidence type="ECO:0000313" key="3">
    <source>
        <dbReference type="EMBL" id="KDR61108.1"/>
    </source>
</evidence>
<feature type="signal peptide" evidence="1">
    <location>
        <begin position="1"/>
        <end position="18"/>
    </location>
</feature>
<evidence type="ECO:0000259" key="2">
    <source>
        <dbReference type="Pfam" id="PF13400"/>
    </source>
</evidence>
<keyword evidence="4" id="KW-1185">Reference proteome</keyword>
<dbReference type="Proteomes" id="UP000027443">
    <property type="component" value="Unassembled WGS sequence"/>
</dbReference>
<gene>
    <name evidence="3" type="ORF">DC60_28380</name>
</gene>
<dbReference type="Pfam" id="PF13400">
    <property type="entry name" value="Tad"/>
    <property type="match status" value="1"/>
</dbReference>
<dbReference type="EMBL" id="JHDU01000033">
    <property type="protein sequence ID" value="KDR61108.1"/>
    <property type="molecule type" value="Genomic_DNA"/>
</dbReference>
<feature type="chain" id="PRO_5046894929" description="Putative Flp pilus-assembly TadG-like N-terminal domain-containing protein" evidence="1">
    <location>
        <begin position="19"/>
        <end position="183"/>
    </location>
</feature>
<dbReference type="InterPro" id="IPR028087">
    <property type="entry name" value="Tad_N"/>
</dbReference>
<name>A0ABR4S632_9ACTN</name>
<sequence length="183" mass="18947">MAGAVLFAAFAFFAFAQAAVARNGAQSAADAAALAAAQEARAGLIEGLLVAAQDGDRWEDWLEGTSPHGMDARGAAGELAAQNQATVTQFGEVDVRGDRGFSVEVRASESVGESVIPGTDGMHAKAKALAVVSPRCDIDPDVEPAERVSFQCPDGVTVDLEVGDLDEFDFPDPSELFLVHLAG</sequence>
<feature type="domain" description="Putative Flp pilus-assembly TadG-like N-terminal" evidence="2">
    <location>
        <begin position="3"/>
        <end position="38"/>
    </location>
</feature>